<evidence type="ECO:0000256" key="2">
    <source>
        <dbReference type="ARBA" id="ARBA00022692"/>
    </source>
</evidence>
<keyword evidence="2 6" id="KW-0812">Transmembrane</keyword>
<evidence type="ECO:0000313" key="9">
    <source>
        <dbReference type="Proteomes" id="UP001291623"/>
    </source>
</evidence>
<gene>
    <name evidence="8" type="ORF">RND71_029130</name>
</gene>
<dbReference type="AlphaFoldDB" id="A0AAE1RFQ7"/>
<accession>A0AAE1RFQ7</accession>
<evidence type="ECO:0000256" key="6">
    <source>
        <dbReference type="SAM" id="Phobius"/>
    </source>
</evidence>
<dbReference type="PANTHER" id="PTHR24222:SF84">
    <property type="entry name" value="ABC TRANSPORTER DOMAIN-CONTAINING PROTEIN"/>
    <property type="match status" value="1"/>
</dbReference>
<dbReference type="GO" id="GO:0005524">
    <property type="term" value="F:ATP binding"/>
    <property type="evidence" value="ECO:0007669"/>
    <property type="project" value="InterPro"/>
</dbReference>
<feature type="region of interest" description="Disordered" evidence="5">
    <location>
        <begin position="138"/>
        <end position="160"/>
    </location>
</feature>
<evidence type="ECO:0000256" key="5">
    <source>
        <dbReference type="SAM" id="MobiDB-lite"/>
    </source>
</evidence>
<evidence type="ECO:0000259" key="7">
    <source>
        <dbReference type="PROSITE" id="PS50929"/>
    </source>
</evidence>
<dbReference type="InterPro" id="IPR011527">
    <property type="entry name" value="ABC1_TM_dom"/>
</dbReference>
<evidence type="ECO:0000256" key="3">
    <source>
        <dbReference type="ARBA" id="ARBA00022989"/>
    </source>
</evidence>
<dbReference type="EMBL" id="JAVYJV010000016">
    <property type="protein sequence ID" value="KAK4349817.1"/>
    <property type="molecule type" value="Genomic_DNA"/>
</dbReference>
<reference evidence="8" key="1">
    <citation type="submission" date="2023-12" db="EMBL/GenBank/DDBJ databases">
        <title>Genome assembly of Anisodus tanguticus.</title>
        <authorList>
            <person name="Wang Y.-J."/>
        </authorList>
    </citation>
    <scope>NUCLEOTIDE SEQUENCE</scope>
    <source>
        <strain evidence="8">KB-2021</strain>
        <tissue evidence="8">Leaf</tissue>
    </source>
</reference>
<dbReference type="PANTHER" id="PTHR24222">
    <property type="entry name" value="ABC TRANSPORTER B FAMILY"/>
    <property type="match status" value="1"/>
</dbReference>
<dbReference type="GO" id="GO:0140359">
    <property type="term" value="F:ABC-type transporter activity"/>
    <property type="evidence" value="ECO:0007669"/>
    <property type="project" value="InterPro"/>
</dbReference>
<dbReference type="InterPro" id="IPR039421">
    <property type="entry name" value="Type_1_exporter"/>
</dbReference>
<dbReference type="InterPro" id="IPR036640">
    <property type="entry name" value="ABC1_TM_sf"/>
</dbReference>
<dbReference type="Gene3D" id="1.20.1560.10">
    <property type="entry name" value="ABC transporter type 1, transmembrane domain"/>
    <property type="match status" value="2"/>
</dbReference>
<evidence type="ECO:0000256" key="4">
    <source>
        <dbReference type="ARBA" id="ARBA00023136"/>
    </source>
</evidence>
<dbReference type="Pfam" id="PF00664">
    <property type="entry name" value="ABC_membrane"/>
    <property type="match status" value="1"/>
</dbReference>
<proteinExistence type="predicted"/>
<dbReference type="GO" id="GO:0005886">
    <property type="term" value="C:plasma membrane"/>
    <property type="evidence" value="ECO:0007669"/>
    <property type="project" value="TreeGrafter"/>
</dbReference>
<evidence type="ECO:0000313" key="8">
    <source>
        <dbReference type="EMBL" id="KAK4349817.1"/>
    </source>
</evidence>
<evidence type="ECO:0000256" key="1">
    <source>
        <dbReference type="ARBA" id="ARBA00004141"/>
    </source>
</evidence>
<organism evidence="8 9">
    <name type="scientific">Anisodus tanguticus</name>
    <dbReference type="NCBI Taxonomy" id="243964"/>
    <lineage>
        <taxon>Eukaryota</taxon>
        <taxon>Viridiplantae</taxon>
        <taxon>Streptophyta</taxon>
        <taxon>Embryophyta</taxon>
        <taxon>Tracheophyta</taxon>
        <taxon>Spermatophyta</taxon>
        <taxon>Magnoliopsida</taxon>
        <taxon>eudicotyledons</taxon>
        <taxon>Gunneridae</taxon>
        <taxon>Pentapetalae</taxon>
        <taxon>asterids</taxon>
        <taxon>lamiids</taxon>
        <taxon>Solanales</taxon>
        <taxon>Solanaceae</taxon>
        <taxon>Solanoideae</taxon>
        <taxon>Hyoscyameae</taxon>
        <taxon>Anisodus</taxon>
    </lineage>
</organism>
<feature type="transmembrane region" description="Helical" evidence="6">
    <location>
        <begin position="289"/>
        <end position="309"/>
    </location>
</feature>
<name>A0AAE1RFQ7_9SOLA</name>
<keyword evidence="3 6" id="KW-1133">Transmembrane helix</keyword>
<keyword evidence="4 6" id="KW-0472">Membrane</keyword>
<protein>
    <recommendedName>
        <fullName evidence="7">ABC transmembrane type-1 domain-containing protein</fullName>
    </recommendedName>
</protein>
<sequence length="410" mass="46389">MGEVINSEFYCRSSKTLNSTPEANQKASLIRRTDQRHIVVQSIFILGITANRAFEPTGWRDNSDLSAALSPWTATDASFTSAANGSRVFRRSANDYYLSRATKVYSNSFINPSYDHSYSGLQPSGRLELQSFDSKANENSYASRSHVSREYKGKPRKSSRLTTITEGISAGKNGPLAVKDELQSIDFDRIEDVERQFQIDGSNSHNHSMVRGHHGHVNQMGHSFKNDTSDCDVKCVDHVYEEHSHHQYGNDLYNDIDKNPAIHDEEDDREAPRQVGLLSLFKYSTKMDIVLLLLGCIGALINGGSLPWYSYLFGNFVNKITPDKGKDRMMKDVGMTTCWRLVGERLAHRIRTKYLRAVLRQDIGFFDTELKTGEIMHGISSDVAQIQEVMGEKYMRESLDDDDDDDDEAR</sequence>
<comment type="subcellular location">
    <subcellularLocation>
        <location evidence="1">Membrane</location>
        <topology evidence="1">Multi-pass membrane protein</topology>
    </subcellularLocation>
</comment>
<dbReference type="Proteomes" id="UP001291623">
    <property type="component" value="Unassembled WGS sequence"/>
</dbReference>
<feature type="domain" description="ABC transmembrane type-1" evidence="7">
    <location>
        <begin position="338"/>
        <end position="392"/>
    </location>
</feature>
<dbReference type="PROSITE" id="PS50929">
    <property type="entry name" value="ABC_TM1F"/>
    <property type="match status" value="1"/>
</dbReference>
<dbReference type="SUPFAM" id="SSF90123">
    <property type="entry name" value="ABC transporter transmembrane region"/>
    <property type="match status" value="1"/>
</dbReference>
<comment type="caution">
    <text evidence="8">The sequence shown here is derived from an EMBL/GenBank/DDBJ whole genome shotgun (WGS) entry which is preliminary data.</text>
</comment>
<keyword evidence="9" id="KW-1185">Reference proteome</keyword>